<dbReference type="InterPro" id="IPR001387">
    <property type="entry name" value="Cro/C1-type_HTH"/>
</dbReference>
<dbReference type="SUPFAM" id="SSF47413">
    <property type="entry name" value="lambda repressor-like DNA-binding domains"/>
    <property type="match status" value="1"/>
</dbReference>
<dbReference type="Proteomes" id="UP001180754">
    <property type="component" value="Unassembled WGS sequence"/>
</dbReference>
<dbReference type="InterPro" id="IPR010982">
    <property type="entry name" value="Lambda_DNA-bd_dom_sf"/>
</dbReference>
<proteinExistence type="predicted"/>
<dbReference type="PROSITE" id="PS50943">
    <property type="entry name" value="HTH_CROC1"/>
    <property type="match status" value="1"/>
</dbReference>
<sequence>MPARKNISGRRPSARRMLAAEIARLRQESGKSLGQLAEETTYDRTYLHKLDTGARIGSPEVIAALDKVYGTGDRLMMLWELAREDAFPDKYKRFMELEATATVRYQYSAATVPGLLQSEAYAREVLGVARYGDVQELEERVAARLGRQRLLHQESPPHYRAVLDEAVLRRAVSDPDDWQRQLAHLLATTQLSHVTLQVLPFSAGLHGLIGTSLTLLWQPDGTAVAYTEDSHSGELVEDAGGVERLRLSYDLLRDSALSPRESVAFIQRMTEDGATCEPLDQT</sequence>
<dbReference type="SMART" id="SM00530">
    <property type="entry name" value="HTH_XRE"/>
    <property type="match status" value="1"/>
</dbReference>
<dbReference type="CDD" id="cd00093">
    <property type="entry name" value="HTH_XRE"/>
    <property type="match status" value="1"/>
</dbReference>
<gene>
    <name evidence="2" type="ORF">RND15_14640</name>
</gene>
<keyword evidence="3" id="KW-1185">Reference proteome</keyword>
<dbReference type="Gene3D" id="1.10.260.40">
    <property type="entry name" value="lambda repressor-like DNA-binding domains"/>
    <property type="match status" value="1"/>
</dbReference>
<dbReference type="InterPro" id="IPR043917">
    <property type="entry name" value="DUF5753"/>
</dbReference>
<dbReference type="RefSeq" id="WP_311724343.1">
    <property type="nucleotide sequence ID" value="NZ_JAVRFD010000006.1"/>
</dbReference>
<dbReference type="Pfam" id="PF19054">
    <property type="entry name" value="DUF5753"/>
    <property type="match status" value="1"/>
</dbReference>
<evidence type="ECO:0000313" key="3">
    <source>
        <dbReference type="Proteomes" id="UP001180754"/>
    </source>
</evidence>
<protein>
    <submittedName>
        <fullName evidence="2">Helix-turn-helix transcriptional regulator</fullName>
    </submittedName>
</protein>
<comment type="caution">
    <text evidence="2">The sequence shown here is derived from an EMBL/GenBank/DDBJ whole genome shotgun (WGS) entry which is preliminary data.</text>
</comment>
<feature type="domain" description="HTH cro/C1-type" evidence="1">
    <location>
        <begin position="22"/>
        <end position="75"/>
    </location>
</feature>
<name>A0ABU2XEP1_9ACTN</name>
<evidence type="ECO:0000313" key="2">
    <source>
        <dbReference type="EMBL" id="MDT0543929.1"/>
    </source>
</evidence>
<dbReference type="Pfam" id="PF13560">
    <property type="entry name" value="HTH_31"/>
    <property type="match status" value="1"/>
</dbReference>
<accession>A0ABU2XEP1</accession>
<evidence type="ECO:0000259" key="1">
    <source>
        <dbReference type="PROSITE" id="PS50943"/>
    </source>
</evidence>
<organism evidence="2 3">
    <name type="scientific">Streptomyces lonegramiae</name>
    <dbReference type="NCBI Taxonomy" id="3075524"/>
    <lineage>
        <taxon>Bacteria</taxon>
        <taxon>Bacillati</taxon>
        <taxon>Actinomycetota</taxon>
        <taxon>Actinomycetes</taxon>
        <taxon>Kitasatosporales</taxon>
        <taxon>Streptomycetaceae</taxon>
        <taxon>Streptomyces</taxon>
    </lineage>
</organism>
<dbReference type="EMBL" id="JAVRFD010000006">
    <property type="protein sequence ID" value="MDT0543929.1"/>
    <property type="molecule type" value="Genomic_DNA"/>
</dbReference>
<reference evidence="2" key="1">
    <citation type="submission" date="2024-05" db="EMBL/GenBank/DDBJ databases">
        <title>30 novel species of actinomycetes from the DSMZ collection.</title>
        <authorList>
            <person name="Nouioui I."/>
        </authorList>
    </citation>
    <scope>NUCLEOTIDE SEQUENCE</scope>
    <source>
        <strain evidence="2">DSM 41529</strain>
    </source>
</reference>